<dbReference type="Proteomes" id="UP000271974">
    <property type="component" value="Unassembled WGS sequence"/>
</dbReference>
<dbReference type="InterPro" id="IPR032675">
    <property type="entry name" value="LRR_dom_sf"/>
</dbReference>
<accession>A0A3S1I1G6</accession>
<keyword evidence="1" id="KW-0433">Leucine-rich repeat</keyword>
<organism evidence="5 6">
    <name type="scientific">Elysia chlorotica</name>
    <name type="common">Eastern emerald elysia</name>
    <name type="synonym">Sea slug</name>
    <dbReference type="NCBI Taxonomy" id="188477"/>
    <lineage>
        <taxon>Eukaryota</taxon>
        <taxon>Metazoa</taxon>
        <taxon>Spiralia</taxon>
        <taxon>Lophotrochozoa</taxon>
        <taxon>Mollusca</taxon>
        <taxon>Gastropoda</taxon>
        <taxon>Heterobranchia</taxon>
        <taxon>Euthyneura</taxon>
        <taxon>Panpulmonata</taxon>
        <taxon>Sacoglossa</taxon>
        <taxon>Placobranchoidea</taxon>
        <taxon>Plakobranchidae</taxon>
        <taxon>Elysia</taxon>
    </lineage>
</organism>
<proteinExistence type="predicted"/>
<dbReference type="SUPFAM" id="SSF52058">
    <property type="entry name" value="L domain-like"/>
    <property type="match status" value="1"/>
</dbReference>
<dbReference type="Pfam" id="PF13855">
    <property type="entry name" value="LRR_8"/>
    <property type="match status" value="1"/>
</dbReference>
<evidence type="ECO:0000256" key="4">
    <source>
        <dbReference type="SAM" id="MobiDB-lite"/>
    </source>
</evidence>
<dbReference type="PANTHER" id="PTHR24366:SF161">
    <property type="entry name" value="TIR DOMAIN-CONTAINING PROTEIN"/>
    <property type="match status" value="1"/>
</dbReference>
<protein>
    <recommendedName>
        <fullName evidence="7">LRRCT domain-containing protein</fullName>
    </recommendedName>
</protein>
<feature type="region of interest" description="Disordered" evidence="4">
    <location>
        <begin position="143"/>
        <end position="190"/>
    </location>
</feature>
<evidence type="ECO:0000256" key="3">
    <source>
        <dbReference type="ARBA" id="ARBA00022737"/>
    </source>
</evidence>
<keyword evidence="6" id="KW-1185">Reference proteome</keyword>
<dbReference type="EMBL" id="RQTK01000034">
    <property type="protein sequence ID" value="RUS90356.1"/>
    <property type="molecule type" value="Genomic_DNA"/>
</dbReference>
<evidence type="ECO:0000256" key="2">
    <source>
        <dbReference type="ARBA" id="ARBA00022729"/>
    </source>
</evidence>
<gene>
    <name evidence="5" type="ORF">EGW08_001851</name>
</gene>
<comment type="caution">
    <text evidence="5">The sequence shown here is derived from an EMBL/GenBank/DDBJ whole genome shotgun (WGS) entry which is preliminary data.</text>
</comment>
<feature type="region of interest" description="Disordered" evidence="4">
    <location>
        <begin position="204"/>
        <end position="224"/>
    </location>
</feature>
<dbReference type="PROSITE" id="PS51450">
    <property type="entry name" value="LRR"/>
    <property type="match status" value="1"/>
</dbReference>
<evidence type="ECO:0000256" key="1">
    <source>
        <dbReference type="ARBA" id="ARBA00022614"/>
    </source>
</evidence>
<keyword evidence="2" id="KW-0732">Signal</keyword>
<sequence>FLQSNQISYIHKYAFRNLYRLEILNLERNKLTSLDPDGTMFQHLASIRFLEFQQNEIRRVNRYSFLTAVATREKLQVGMYGNPVQCDCNALAVKNWVAGVLPPERIDIKDLTCANDAAGRDLDRIPSSASLFGNCPGIGCTSRGESGEDSVTTENLFSHEGPLESSELSIANESSPRSSPPPSSPGPNNNSKCKCYNANAGGNGKNKSGDDDDDNDTSDGNGNEKCGDLSNIFDTLFTCPDCEKERTNHACNLRARRTCVGLQQVCLT</sequence>
<dbReference type="Gene3D" id="3.80.10.10">
    <property type="entry name" value="Ribonuclease Inhibitor"/>
    <property type="match status" value="1"/>
</dbReference>
<reference evidence="5 6" key="1">
    <citation type="submission" date="2019-01" db="EMBL/GenBank/DDBJ databases">
        <title>A draft genome assembly of the solar-powered sea slug Elysia chlorotica.</title>
        <authorList>
            <person name="Cai H."/>
            <person name="Li Q."/>
            <person name="Fang X."/>
            <person name="Li J."/>
            <person name="Curtis N.E."/>
            <person name="Altenburger A."/>
            <person name="Shibata T."/>
            <person name="Feng M."/>
            <person name="Maeda T."/>
            <person name="Schwartz J.A."/>
            <person name="Shigenobu S."/>
            <person name="Lundholm N."/>
            <person name="Nishiyama T."/>
            <person name="Yang H."/>
            <person name="Hasebe M."/>
            <person name="Li S."/>
            <person name="Pierce S.K."/>
            <person name="Wang J."/>
        </authorList>
    </citation>
    <scope>NUCLEOTIDE SEQUENCE [LARGE SCALE GENOMIC DNA]</scope>
    <source>
        <strain evidence="5">EC2010</strain>
        <tissue evidence="5">Whole organism of an adult</tissue>
    </source>
</reference>
<evidence type="ECO:0008006" key="7">
    <source>
        <dbReference type="Google" id="ProtNLM"/>
    </source>
</evidence>
<dbReference type="AlphaFoldDB" id="A0A3S1I1G6"/>
<dbReference type="PANTHER" id="PTHR24366">
    <property type="entry name" value="IG(IMMUNOGLOBULIN) AND LRR(LEUCINE RICH REPEAT) DOMAINS"/>
    <property type="match status" value="1"/>
</dbReference>
<name>A0A3S1I1G6_ELYCH</name>
<evidence type="ECO:0000313" key="5">
    <source>
        <dbReference type="EMBL" id="RUS90356.1"/>
    </source>
</evidence>
<feature type="non-terminal residue" evidence="5">
    <location>
        <position position="1"/>
    </location>
</feature>
<dbReference type="OrthoDB" id="10008953at2759"/>
<evidence type="ECO:0000313" key="6">
    <source>
        <dbReference type="Proteomes" id="UP000271974"/>
    </source>
</evidence>
<keyword evidence="3" id="KW-0677">Repeat</keyword>
<dbReference type="InterPro" id="IPR001611">
    <property type="entry name" value="Leu-rich_rpt"/>
</dbReference>